<evidence type="ECO:0000313" key="1">
    <source>
        <dbReference type="EMBL" id="CAI9755155.1"/>
    </source>
</evidence>
<keyword evidence="2" id="KW-1185">Reference proteome</keyword>
<gene>
    <name evidence="1" type="ORF">FPE_LOCUS2586</name>
</gene>
<dbReference type="Proteomes" id="UP000834106">
    <property type="component" value="Chromosome 1"/>
</dbReference>
<reference evidence="1" key="1">
    <citation type="submission" date="2023-05" db="EMBL/GenBank/DDBJ databases">
        <authorList>
            <person name="Huff M."/>
        </authorList>
    </citation>
    <scope>NUCLEOTIDE SEQUENCE</scope>
</reference>
<dbReference type="Gene3D" id="3.30.40.10">
    <property type="entry name" value="Zinc/RING finger domain, C3HC4 (zinc finger)"/>
    <property type="match status" value="1"/>
</dbReference>
<name>A0AAD2DKG6_9LAMI</name>
<dbReference type="AlphaFoldDB" id="A0AAD2DKG6"/>
<evidence type="ECO:0008006" key="3">
    <source>
        <dbReference type="Google" id="ProtNLM"/>
    </source>
</evidence>
<protein>
    <recommendedName>
        <fullName evidence="3">RING-type domain-containing protein</fullName>
    </recommendedName>
</protein>
<dbReference type="EMBL" id="OU503036">
    <property type="protein sequence ID" value="CAI9755155.1"/>
    <property type="molecule type" value="Genomic_DNA"/>
</dbReference>
<dbReference type="InterPro" id="IPR013083">
    <property type="entry name" value="Znf_RING/FYVE/PHD"/>
</dbReference>
<sequence length="185" mass="20945">MTACSEMAKKLPHEKQVCLLNCLEASLAICGMCSLSAYLEIDPPEDAVVTVCGHVFWNQCISGNLTEEVQDCASRTSSSESSVEASRSENLPGKANENLDWSGCSNTWVKETCWNNVCWCQRQSRERIQYHSRCYCYDNVSESCKPWTEHGRCFFAAGSERYSRRLNFGSLAKEENYGFICIWRG</sequence>
<proteinExistence type="predicted"/>
<organism evidence="1 2">
    <name type="scientific">Fraxinus pennsylvanica</name>
    <dbReference type="NCBI Taxonomy" id="56036"/>
    <lineage>
        <taxon>Eukaryota</taxon>
        <taxon>Viridiplantae</taxon>
        <taxon>Streptophyta</taxon>
        <taxon>Embryophyta</taxon>
        <taxon>Tracheophyta</taxon>
        <taxon>Spermatophyta</taxon>
        <taxon>Magnoliopsida</taxon>
        <taxon>eudicotyledons</taxon>
        <taxon>Gunneridae</taxon>
        <taxon>Pentapetalae</taxon>
        <taxon>asterids</taxon>
        <taxon>lamiids</taxon>
        <taxon>Lamiales</taxon>
        <taxon>Oleaceae</taxon>
        <taxon>Oleeae</taxon>
        <taxon>Fraxinus</taxon>
    </lineage>
</organism>
<evidence type="ECO:0000313" key="2">
    <source>
        <dbReference type="Proteomes" id="UP000834106"/>
    </source>
</evidence>
<accession>A0AAD2DKG6</accession>